<dbReference type="EMBL" id="JARKIE010000192">
    <property type="protein sequence ID" value="KAJ7668888.1"/>
    <property type="molecule type" value="Genomic_DNA"/>
</dbReference>
<gene>
    <name evidence="2" type="ORF">B0H17DRAFT_1209860</name>
</gene>
<accession>A0AAD7CXX1</accession>
<proteinExistence type="predicted"/>
<organism evidence="2 3">
    <name type="scientific">Mycena rosella</name>
    <name type="common">Pink bonnet</name>
    <name type="synonym">Agaricus rosellus</name>
    <dbReference type="NCBI Taxonomy" id="1033263"/>
    <lineage>
        <taxon>Eukaryota</taxon>
        <taxon>Fungi</taxon>
        <taxon>Dikarya</taxon>
        <taxon>Basidiomycota</taxon>
        <taxon>Agaricomycotina</taxon>
        <taxon>Agaricomycetes</taxon>
        <taxon>Agaricomycetidae</taxon>
        <taxon>Agaricales</taxon>
        <taxon>Marasmiineae</taxon>
        <taxon>Mycenaceae</taxon>
        <taxon>Mycena</taxon>
    </lineage>
</organism>
<name>A0AAD7CXX1_MYCRO</name>
<comment type="caution">
    <text evidence="2">The sequence shown here is derived from an EMBL/GenBank/DDBJ whole genome shotgun (WGS) entry which is preliminary data.</text>
</comment>
<evidence type="ECO:0000313" key="2">
    <source>
        <dbReference type="EMBL" id="KAJ7668888.1"/>
    </source>
</evidence>
<sequence>MVQDGNNLGADNLGLDLYKTLDHSKDFTRYLPSTDSAIFATALSRNIEIGDTRFSLVLLGRLLMFNMYSEILQAEGITEEHKRRWLLFQLMPQLPGDLSYDLFTDLKILAGKLEPDHAQDLIAVMFSKLRRIHGTQFRLFYVIDEAQIASRAHTSAFQQDGKGYPLLRQIIQTWITKSRPDETSFVVSGTDIPKDGFESAPFASSLRWSSDTGGFDNEDDHRRYISGFLTPAYVKSPAGQMHRSTDALLKALLLDGFRTSHELLNDYMETTTTYRPTDYDDDEPFRHPIDVKLLELNSNFFTNSPQLMSTIQRVLFHYLAAARHPSPFSEDLTPLVSAAFGRFIDGNLSHGRAHVPHPSRALARPTPESETDSSHNCLAILRHHRENFTSRFLTSFMAFYLIRAFDHGATLSKVFSFPDQLPVLNWVEQIAELLD</sequence>
<evidence type="ECO:0000313" key="3">
    <source>
        <dbReference type="Proteomes" id="UP001221757"/>
    </source>
</evidence>
<keyword evidence="3" id="KW-1185">Reference proteome</keyword>
<feature type="region of interest" description="Disordered" evidence="1">
    <location>
        <begin position="351"/>
        <end position="373"/>
    </location>
</feature>
<reference evidence="2" key="1">
    <citation type="submission" date="2023-03" db="EMBL/GenBank/DDBJ databases">
        <title>Massive genome expansion in bonnet fungi (Mycena s.s.) driven by repeated elements and novel gene families across ecological guilds.</title>
        <authorList>
            <consortium name="Lawrence Berkeley National Laboratory"/>
            <person name="Harder C.B."/>
            <person name="Miyauchi S."/>
            <person name="Viragh M."/>
            <person name="Kuo A."/>
            <person name="Thoen E."/>
            <person name="Andreopoulos B."/>
            <person name="Lu D."/>
            <person name="Skrede I."/>
            <person name="Drula E."/>
            <person name="Henrissat B."/>
            <person name="Morin E."/>
            <person name="Kohler A."/>
            <person name="Barry K."/>
            <person name="LaButti K."/>
            <person name="Morin E."/>
            <person name="Salamov A."/>
            <person name="Lipzen A."/>
            <person name="Mereny Z."/>
            <person name="Hegedus B."/>
            <person name="Baldrian P."/>
            <person name="Stursova M."/>
            <person name="Weitz H."/>
            <person name="Taylor A."/>
            <person name="Grigoriev I.V."/>
            <person name="Nagy L.G."/>
            <person name="Martin F."/>
            <person name="Kauserud H."/>
        </authorList>
    </citation>
    <scope>NUCLEOTIDE SEQUENCE</scope>
    <source>
        <strain evidence="2">CBHHK067</strain>
    </source>
</reference>
<dbReference type="AlphaFoldDB" id="A0AAD7CXX1"/>
<dbReference type="Proteomes" id="UP001221757">
    <property type="component" value="Unassembled WGS sequence"/>
</dbReference>
<protein>
    <submittedName>
        <fullName evidence="2">Uncharacterized protein</fullName>
    </submittedName>
</protein>
<evidence type="ECO:0000256" key="1">
    <source>
        <dbReference type="SAM" id="MobiDB-lite"/>
    </source>
</evidence>